<reference evidence="5 6" key="1">
    <citation type="journal article" date="2018" name="Int. J. Syst. Evol. Microbiol.">
        <title>Lactobacillus bambusae sp. nov., isolated from a traditional fermented Ma-bamboo shoots of Taiwan.</title>
        <authorList>
            <person name="Wang L.-T."/>
        </authorList>
    </citation>
    <scope>NUCLEOTIDE SEQUENCE [LARGE SCALE GENOMIC DNA]</scope>
    <source>
        <strain evidence="5 6">BS-W1</strain>
    </source>
</reference>
<organism evidence="5 6">
    <name type="scientific">Levilactobacillus bambusae</name>
    <dbReference type="NCBI Taxonomy" id="2024736"/>
    <lineage>
        <taxon>Bacteria</taxon>
        <taxon>Bacillati</taxon>
        <taxon>Bacillota</taxon>
        <taxon>Bacilli</taxon>
        <taxon>Lactobacillales</taxon>
        <taxon>Lactobacillaceae</taxon>
        <taxon>Levilactobacillus</taxon>
    </lineage>
</organism>
<evidence type="ECO:0000313" key="6">
    <source>
        <dbReference type="Proteomes" id="UP000245080"/>
    </source>
</evidence>
<protein>
    <recommendedName>
        <fullName evidence="4">YhaN AAA domain-containing protein</fullName>
    </recommendedName>
</protein>
<keyword evidence="6" id="KW-1185">Reference proteome</keyword>
<dbReference type="EMBL" id="QCXQ01000001">
    <property type="protein sequence ID" value="PWG01052.1"/>
    <property type="molecule type" value="Genomic_DNA"/>
</dbReference>
<feature type="domain" description="YhaN AAA" evidence="4">
    <location>
        <begin position="4"/>
        <end position="203"/>
    </location>
</feature>
<dbReference type="SUPFAM" id="SSF52540">
    <property type="entry name" value="P-loop containing nucleoside triphosphate hydrolases"/>
    <property type="match status" value="1"/>
</dbReference>
<name>A0A2V1N223_9LACO</name>
<dbReference type="Pfam" id="PF13514">
    <property type="entry name" value="AAA_27"/>
    <property type="match status" value="1"/>
</dbReference>
<evidence type="ECO:0000256" key="1">
    <source>
        <dbReference type="SAM" id="Coils"/>
    </source>
</evidence>
<dbReference type="Gene3D" id="3.40.50.300">
    <property type="entry name" value="P-loop containing nucleotide triphosphate hydrolases"/>
    <property type="match status" value="2"/>
</dbReference>
<dbReference type="InterPro" id="IPR027417">
    <property type="entry name" value="P-loop_NTPase"/>
</dbReference>
<feature type="compositionally biased region" description="Polar residues" evidence="2">
    <location>
        <begin position="390"/>
        <end position="399"/>
    </location>
</feature>
<comment type="caution">
    <text evidence="5">The sequence shown here is derived from an EMBL/GenBank/DDBJ whole genome shotgun (WGS) entry which is preliminary data.</text>
</comment>
<dbReference type="OrthoDB" id="9764467at2"/>
<feature type="coiled-coil region" evidence="1">
    <location>
        <begin position="269"/>
        <end position="303"/>
    </location>
</feature>
<dbReference type="PANTHER" id="PTHR41259:SF1">
    <property type="entry name" value="DOUBLE-STRAND BREAK REPAIR RAD50 ATPASE, PUTATIVE-RELATED"/>
    <property type="match status" value="1"/>
</dbReference>
<keyword evidence="3" id="KW-0812">Transmembrane</keyword>
<dbReference type="InterPro" id="IPR038734">
    <property type="entry name" value="YhaN_AAA"/>
</dbReference>
<dbReference type="Proteomes" id="UP000245080">
    <property type="component" value="Unassembled WGS sequence"/>
</dbReference>
<dbReference type="PANTHER" id="PTHR41259">
    <property type="entry name" value="DOUBLE-STRAND BREAK REPAIR RAD50 ATPASE, PUTATIVE-RELATED"/>
    <property type="match status" value="1"/>
</dbReference>
<keyword evidence="1" id="KW-0175">Coiled coil</keyword>
<evidence type="ECO:0000313" key="5">
    <source>
        <dbReference type="EMBL" id="PWG01052.1"/>
    </source>
</evidence>
<proteinExistence type="predicted"/>
<evidence type="ECO:0000256" key="2">
    <source>
        <dbReference type="SAM" id="MobiDB-lite"/>
    </source>
</evidence>
<dbReference type="AlphaFoldDB" id="A0A2V1N223"/>
<sequence>MFKMKIKRLTLYGYGKFANQSFDLDGTMTTFYGQNEAGKSTIAQFIPAILFGFPSKRSADLRHEPLTGGRYGGELIIEKQGQEFRVQRESGPKRGRVTLTALQTGLQLPPETLTDLIAPLDEALYETVFFIDEPRLAQVFSLKPDQLTYLIQGLGAAGSEEWQEYEHQLEHSARDLYKPTGRNPVINQQLGTRAELVDRIEQSKAVYPQFVKAVDQQHQSNERLKDLETTVHQANQELNELQVLESKWPTYNRLTVLTDQQTNHTVGFSRDDEQELQHLLVRLDDLKTQQQDLQAELAQAKGQTPQQMVGYATHQERFDSLAAELAQMTQVALQIERDQSNQRNQHEEYQALLDRYSVGGQVPRPFTRSDDQLVSELLNQQRKLRQRQQTMQNQLNAANEQGPRTRTTQRQPVTRDLLLIGVGLGLLLVALFMPSMAVKLVGACIGLGIAAYAYFGLSATTSHSLPTDQVSEFWAQLRENNRDAQAVTDQLDQIGIRYGLTALDPEQWSSIQRDLNRLQQLQREIQDRGQFPQRIVIEDYLQQWQTVMPELKFSDQMSYSNQLQAVSARVDRIRSAAQSEQSTVSLLTQLRRQEQQLSGQVERQVSQVNQFLRNRGVETADQFNAQVTVERDREVDQTELRRLSQQLSADDLKHLAQYKTRQELQTQLETVQNRSTQLQQQQTNTVHELAELAAKIEAWTTNGLQTDLEQQLAALDTEIIANVEKYLSHQFAARWIDQMLALASQDRLPEIIQLAEGQLALLTKNRYTQIKLSSEQIEIKGEQTPWLTVGHLSRGTAEQLYVCLKLAVARVLSESHRLPLVIDDGFVTFDDQRRQMMSQLLTDVGQQLQVILLTSDAQAAQTVNQNQLIKL</sequence>
<feature type="coiled-coil region" evidence="1">
    <location>
        <begin position="217"/>
        <end position="244"/>
    </location>
</feature>
<keyword evidence="3" id="KW-1133">Transmembrane helix</keyword>
<gene>
    <name evidence="5" type="ORF">DCM90_02435</name>
</gene>
<feature type="region of interest" description="Disordered" evidence="2">
    <location>
        <begin position="385"/>
        <end position="409"/>
    </location>
</feature>
<evidence type="ECO:0000256" key="3">
    <source>
        <dbReference type="SAM" id="Phobius"/>
    </source>
</evidence>
<evidence type="ECO:0000259" key="4">
    <source>
        <dbReference type="Pfam" id="PF13514"/>
    </source>
</evidence>
<feature type="transmembrane region" description="Helical" evidence="3">
    <location>
        <begin position="417"/>
        <end position="434"/>
    </location>
</feature>
<accession>A0A2V1N223</accession>
<keyword evidence="3" id="KW-0472">Membrane</keyword>